<dbReference type="Proteomes" id="UP000027931">
    <property type="component" value="Unassembled WGS sequence"/>
</dbReference>
<sequence length="137" mass="15893">MYQVLDRLLSAETTVDSWYDDGCIIAGEILSEFTHTDWEELTNNVQKKSVEWQKKLAYCLDSTCNEYELSILLSLLSTEDEELFEICIDTLRSFTTMESKIMILENPRIIERVNELLSTVSLPVKKVLEDFLTKIQS</sequence>
<accession>A0A074LQQ9</accession>
<dbReference type="EMBL" id="JMIR01000004">
    <property type="protein sequence ID" value="KEO84471.1"/>
    <property type="molecule type" value="Genomic_DNA"/>
</dbReference>
<evidence type="ECO:0000313" key="1">
    <source>
        <dbReference type="EMBL" id="KEO84471.1"/>
    </source>
</evidence>
<evidence type="ECO:0008006" key="3">
    <source>
        <dbReference type="Google" id="ProtNLM"/>
    </source>
</evidence>
<protein>
    <recommendedName>
        <fullName evidence="3">Immunity protein 30 domain-containing protein</fullName>
    </recommendedName>
</protein>
<organism evidence="1 2">
    <name type="scientific">Tumebacillus flagellatus</name>
    <dbReference type="NCBI Taxonomy" id="1157490"/>
    <lineage>
        <taxon>Bacteria</taxon>
        <taxon>Bacillati</taxon>
        <taxon>Bacillota</taxon>
        <taxon>Bacilli</taxon>
        <taxon>Bacillales</taxon>
        <taxon>Alicyclobacillaceae</taxon>
        <taxon>Tumebacillus</taxon>
    </lineage>
</organism>
<proteinExistence type="predicted"/>
<name>A0A074LQQ9_9BACL</name>
<dbReference type="SUPFAM" id="SSF48371">
    <property type="entry name" value="ARM repeat"/>
    <property type="match status" value="1"/>
</dbReference>
<comment type="caution">
    <text evidence="1">The sequence shown here is derived from an EMBL/GenBank/DDBJ whole genome shotgun (WGS) entry which is preliminary data.</text>
</comment>
<dbReference type="RefSeq" id="WP_038085073.1">
    <property type="nucleotide sequence ID" value="NZ_JMIR01000004.1"/>
</dbReference>
<reference evidence="1 2" key="1">
    <citation type="journal article" date="2013" name="Int. J. Syst. Evol. Microbiol.">
        <title>Tumebacillus flagellatus sp. nov., an alpha-amylase/pullulanase-producing bacterium isolated from cassava wastewater.</title>
        <authorList>
            <person name="Wang Q."/>
            <person name="Xie N."/>
            <person name="Qin Y."/>
            <person name="Shen N."/>
            <person name="Zhu J."/>
            <person name="Mi H."/>
            <person name="Huang R."/>
        </authorList>
    </citation>
    <scope>NUCLEOTIDE SEQUENCE [LARGE SCALE GENOMIC DNA]</scope>
    <source>
        <strain evidence="1 2">GST4</strain>
    </source>
</reference>
<dbReference type="eggNOG" id="ENOG5031WUV">
    <property type="taxonomic scope" value="Bacteria"/>
</dbReference>
<gene>
    <name evidence="1" type="ORF">EL26_05065</name>
</gene>
<dbReference type="OrthoDB" id="1914797at2"/>
<dbReference type="AlphaFoldDB" id="A0A074LQQ9"/>
<keyword evidence="2" id="KW-1185">Reference proteome</keyword>
<evidence type="ECO:0000313" key="2">
    <source>
        <dbReference type="Proteomes" id="UP000027931"/>
    </source>
</evidence>
<dbReference type="InterPro" id="IPR016024">
    <property type="entry name" value="ARM-type_fold"/>
</dbReference>